<evidence type="ECO:0000256" key="3">
    <source>
        <dbReference type="SAM" id="Phobius"/>
    </source>
</evidence>
<dbReference type="PANTHER" id="PTHR36842">
    <property type="entry name" value="PROTEIN TOLB HOMOLOG"/>
    <property type="match status" value="1"/>
</dbReference>
<accession>A0ABQ5QYD0</accession>
<protein>
    <recommendedName>
        <fullName evidence="6">TolB-like translocation protein signal peptide</fullName>
    </recommendedName>
</protein>
<dbReference type="Gene3D" id="2.120.10.30">
    <property type="entry name" value="TolB, C-terminal domain"/>
    <property type="match status" value="2"/>
</dbReference>
<name>A0ABQ5QYD0_9ACTN</name>
<dbReference type="SUPFAM" id="SSF82171">
    <property type="entry name" value="DPP6 N-terminal domain-like"/>
    <property type="match status" value="1"/>
</dbReference>
<evidence type="ECO:0000256" key="2">
    <source>
        <dbReference type="SAM" id="MobiDB-lite"/>
    </source>
</evidence>
<dbReference type="PANTHER" id="PTHR36842:SF1">
    <property type="entry name" value="PROTEIN TOLB"/>
    <property type="match status" value="1"/>
</dbReference>
<dbReference type="EMBL" id="BSDI01000024">
    <property type="protein sequence ID" value="GLH99563.1"/>
    <property type="molecule type" value="Genomic_DNA"/>
</dbReference>
<sequence>MAFLAHEPEAPAPTPTPPSAPRRTPLISRRTVVIGVPALVGLATAGAVTGYVLAGDEPKDEGDTNDRKGMGAASPSPGAFPADPMLFRLDEGKRSGVFVTVPDSGERNQLAAGGYDVLPQWSHKRDRIAFIRRITPTHWQIWTMGRDGNGEALIVDKVNRGTRVCWSRDDSKLAYVARAGGRNQLFTVPAIGGAPTQITHTNDDKDDPAWSPNVEGLVCMWAVRDGKPQLMLFRVDDPAGSRQWLTKGGLASVDPDFSPDGKLIAYSHSKVSGQADIYVVTPDGESRPVTSGPDLDQDPTWSPDGEWIAFTRGPVLEPKLYAVRPDGTGLRQLTVGTALEGHPSWS</sequence>
<comment type="similarity">
    <text evidence="1">Belongs to the TolB family.</text>
</comment>
<dbReference type="InterPro" id="IPR011042">
    <property type="entry name" value="6-blade_b-propeller_TolB-like"/>
</dbReference>
<comment type="caution">
    <text evidence="4">The sequence shown here is derived from an EMBL/GenBank/DDBJ whole genome shotgun (WGS) entry which is preliminary data.</text>
</comment>
<proteinExistence type="inferred from homology"/>
<dbReference type="InterPro" id="IPR011659">
    <property type="entry name" value="WD40"/>
</dbReference>
<evidence type="ECO:0008006" key="6">
    <source>
        <dbReference type="Google" id="ProtNLM"/>
    </source>
</evidence>
<keyword evidence="3" id="KW-1133">Transmembrane helix</keyword>
<organism evidence="4 5">
    <name type="scientific">Phytohabitans aurantiacus</name>
    <dbReference type="NCBI Taxonomy" id="3016789"/>
    <lineage>
        <taxon>Bacteria</taxon>
        <taxon>Bacillati</taxon>
        <taxon>Actinomycetota</taxon>
        <taxon>Actinomycetes</taxon>
        <taxon>Micromonosporales</taxon>
        <taxon>Micromonosporaceae</taxon>
    </lineage>
</organism>
<dbReference type="Pfam" id="PF07676">
    <property type="entry name" value="PD40"/>
    <property type="match status" value="2"/>
</dbReference>
<dbReference type="Proteomes" id="UP001144280">
    <property type="component" value="Unassembled WGS sequence"/>
</dbReference>
<feature type="compositionally biased region" description="Pro residues" evidence="2">
    <location>
        <begin position="10"/>
        <end position="20"/>
    </location>
</feature>
<keyword evidence="3" id="KW-0472">Membrane</keyword>
<gene>
    <name evidence="4" type="ORF">Pa4123_48390</name>
</gene>
<feature type="transmembrane region" description="Helical" evidence="3">
    <location>
        <begin position="32"/>
        <end position="54"/>
    </location>
</feature>
<feature type="region of interest" description="Disordered" evidence="2">
    <location>
        <begin position="54"/>
        <end position="84"/>
    </location>
</feature>
<evidence type="ECO:0000313" key="5">
    <source>
        <dbReference type="Proteomes" id="UP001144280"/>
    </source>
</evidence>
<keyword evidence="5" id="KW-1185">Reference proteome</keyword>
<dbReference type="RefSeq" id="WP_281899298.1">
    <property type="nucleotide sequence ID" value="NZ_BSDI01000024.1"/>
</dbReference>
<evidence type="ECO:0000313" key="4">
    <source>
        <dbReference type="EMBL" id="GLH99563.1"/>
    </source>
</evidence>
<feature type="compositionally biased region" description="Low complexity" evidence="2">
    <location>
        <begin position="71"/>
        <end position="84"/>
    </location>
</feature>
<feature type="region of interest" description="Disordered" evidence="2">
    <location>
        <begin position="1"/>
        <end position="24"/>
    </location>
</feature>
<keyword evidence="3" id="KW-0812">Transmembrane</keyword>
<evidence type="ECO:0000256" key="1">
    <source>
        <dbReference type="ARBA" id="ARBA00009820"/>
    </source>
</evidence>
<reference evidence="4" key="1">
    <citation type="submission" date="2022-12" db="EMBL/GenBank/DDBJ databases">
        <title>New Phytohabitans aurantiacus sp. RD004123 nov., an actinomycete isolated from soil.</title>
        <authorList>
            <person name="Triningsih D.W."/>
            <person name="Harunari E."/>
            <person name="Igarashi Y."/>
        </authorList>
    </citation>
    <scope>NUCLEOTIDE SEQUENCE</scope>
    <source>
        <strain evidence="4">RD004123</strain>
    </source>
</reference>